<proteinExistence type="predicted"/>
<sequence>MGIKESGEREKCIPRIGWDYREGKSITRPGNSSSLSSNIGGMARELFSVFLPST</sequence>
<gene>
    <name evidence="1" type="ORF">OCBIM_22004474mg</name>
</gene>
<name>A0A0L8HW73_OCTBM</name>
<organism evidence="1">
    <name type="scientific">Octopus bimaculoides</name>
    <name type="common">California two-spotted octopus</name>
    <dbReference type="NCBI Taxonomy" id="37653"/>
    <lineage>
        <taxon>Eukaryota</taxon>
        <taxon>Metazoa</taxon>
        <taxon>Spiralia</taxon>
        <taxon>Lophotrochozoa</taxon>
        <taxon>Mollusca</taxon>
        <taxon>Cephalopoda</taxon>
        <taxon>Coleoidea</taxon>
        <taxon>Octopodiformes</taxon>
        <taxon>Octopoda</taxon>
        <taxon>Incirrata</taxon>
        <taxon>Octopodidae</taxon>
        <taxon>Octopus</taxon>
    </lineage>
</organism>
<protein>
    <submittedName>
        <fullName evidence="1">Uncharacterized protein</fullName>
    </submittedName>
</protein>
<accession>A0A0L8HW73</accession>
<dbReference type="AlphaFoldDB" id="A0A0L8HW73"/>
<reference evidence="1" key="1">
    <citation type="submission" date="2015-07" db="EMBL/GenBank/DDBJ databases">
        <title>MeaNS - Measles Nucleotide Surveillance Program.</title>
        <authorList>
            <person name="Tran T."/>
            <person name="Druce J."/>
        </authorList>
    </citation>
    <scope>NUCLEOTIDE SEQUENCE</scope>
    <source>
        <strain evidence="1">UCB-OBI-ISO-001</strain>
        <tissue evidence="1">Gonad</tissue>
    </source>
</reference>
<dbReference type="EMBL" id="KQ417167">
    <property type="protein sequence ID" value="KOF93444.1"/>
    <property type="molecule type" value="Genomic_DNA"/>
</dbReference>
<evidence type="ECO:0000313" key="1">
    <source>
        <dbReference type="EMBL" id="KOF93444.1"/>
    </source>
</evidence>